<proteinExistence type="predicted"/>
<name>A0A7R7N0U7_MYCIT</name>
<dbReference type="AlphaFoldDB" id="A0A7R7N0U7"/>
<dbReference type="EMBL" id="AP024256">
    <property type="protein sequence ID" value="BCP02488.1"/>
    <property type="molecule type" value="Genomic_DNA"/>
</dbReference>
<keyword evidence="1" id="KW-0614">Plasmid</keyword>
<gene>
    <name evidence="1" type="ORF">MINTM018_52570</name>
</gene>
<accession>A0A7R7N0U7</accession>
<reference evidence="1 2" key="1">
    <citation type="submission" date="2020-12" db="EMBL/GenBank/DDBJ databases">
        <title>Genome sequence of clinical Mycobacterium intracellulare strains.</title>
        <authorList>
            <person name="Tateishi Y."/>
            <person name="Matsumoto S."/>
            <person name="Fukushima Y."/>
            <person name="Nakajima C."/>
            <person name="Suzuki Y."/>
        </authorList>
    </citation>
    <scope>NUCLEOTIDE SEQUENCE [LARGE SCALE GENOMIC DNA]</scope>
    <source>
        <strain evidence="1 2">M018</strain>
        <plasmid evidence="1 2">pM018</plasmid>
    </source>
</reference>
<evidence type="ECO:0000313" key="1">
    <source>
        <dbReference type="EMBL" id="BCP02488.1"/>
    </source>
</evidence>
<dbReference type="RefSeq" id="WP_202349098.1">
    <property type="nucleotide sequence ID" value="NZ_AP024256.1"/>
</dbReference>
<geneLocation type="plasmid" evidence="1 2">
    <name>pM018</name>
</geneLocation>
<organism evidence="1 2">
    <name type="scientific">Mycobacterium intracellulare</name>
    <dbReference type="NCBI Taxonomy" id="1767"/>
    <lineage>
        <taxon>Bacteria</taxon>
        <taxon>Bacillati</taxon>
        <taxon>Actinomycetota</taxon>
        <taxon>Actinomycetes</taxon>
        <taxon>Mycobacteriales</taxon>
        <taxon>Mycobacteriaceae</taxon>
        <taxon>Mycobacterium</taxon>
        <taxon>Mycobacterium avium complex (MAC)</taxon>
    </lineage>
</organism>
<dbReference type="Proteomes" id="UP000595205">
    <property type="component" value="Plasmid pM018"/>
</dbReference>
<evidence type="ECO:0000313" key="2">
    <source>
        <dbReference type="Proteomes" id="UP000595205"/>
    </source>
</evidence>
<protein>
    <submittedName>
        <fullName evidence="1">Uncharacterized protein</fullName>
    </submittedName>
</protein>
<sequence>MGRLSDPVKPEINPGKLVTFTNNGRAFTEVVTAIGYRSAEQFRYVRLSPLQRIVRKLTPPRWRKPIPLAPSRPSEITLTLKGTEAASAIQRHQALIRETHEAINKILLFDYPGQIGDGK</sequence>